<dbReference type="Proteomes" id="UP000247099">
    <property type="component" value="Unassembled WGS sequence"/>
</dbReference>
<reference evidence="2 3" key="1">
    <citation type="submission" date="2018-05" db="EMBL/GenBank/DDBJ databases">
        <title>Coraliomargarita sinensis sp. nov., isolated from a marine solar saltern.</title>
        <authorList>
            <person name="Zhou L.Y."/>
        </authorList>
    </citation>
    <scope>NUCLEOTIDE SEQUENCE [LARGE SCALE GENOMIC DNA]</scope>
    <source>
        <strain evidence="2 3">WN38</strain>
    </source>
</reference>
<dbReference type="InParanoid" id="A0A317ZKF3"/>
<evidence type="ECO:0000313" key="3">
    <source>
        <dbReference type="Proteomes" id="UP000247099"/>
    </source>
</evidence>
<name>A0A317ZKF3_9BACT</name>
<keyword evidence="3" id="KW-1185">Reference proteome</keyword>
<keyword evidence="1" id="KW-0732">Signal</keyword>
<dbReference type="EMBL" id="QHJQ01000004">
    <property type="protein sequence ID" value="PXA04428.1"/>
    <property type="molecule type" value="Genomic_DNA"/>
</dbReference>
<feature type="chain" id="PRO_5044503817" evidence="1">
    <location>
        <begin position="26"/>
        <end position="80"/>
    </location>
</feature>
<protein>
    <submittedName>
        <fullName evidence="2">Uncharacterized protein</fullName>
    </submittedName>
</protein>
<gene>
    <name evidence="2" type="ORF">DDZ13_07810</name>
</gene>
<organism evidence="2 3">
    <name type="scientific">Coraliomargarita sinensis</name>
    <dbReference type="NCBI Taxonomy" id="2174842"/>
    <lineage>
        <taxon>Bacteria</taxon>
        <taxon>Pseudomonadati</taxon>
        <taxon>Verrucomicrobiota</taxon>
        <taxon>Opitutia</taxon>
        <taxon>Puniceicoccales</taxon>
        <taxon>Coraliomargaritaceae</taxon>
        <taxon>Coraliomargarita</taxon>
    </lineage>
</organism>
<comment type="caution">
    <text evidence="2">The sequence shown here is derived from an EMBL/GenBank/DDBJ whole genome shotgun (WGS) entry which is preliminary data.</text>
</comment>
<sequence length="80" mass="7932">MASLPFVPTVLAALAASAVAVNATAIESWVVANGSATTSDLSTDSPTFGDGTADSAEDIFALGEFVRGSTLGTVLLANDL</sequence>
<evidence type="ECO:0000256" key="1">
    <source>
        <dbReference type="SAM" id="SignalP"/>
    </source>
</evidence>
<evidence type="ECO:0000313" key="2">
    <source>
        <dbReference type="EMBL" id="PXA04428.1"/>
    </source>
</evidence>
<feature type="signal peptide" evidence="1">
    <location>
        <begin position="1"/>
        <end position="25"/>
    </location>
</feature>
<dbReference type="AlphaFoldDB" id="A0A317ZKF3"/>
<accession>A0A317ZKF3</accession>
<proteinExistence type="predicted"/>